<dbReference type="InterPro" id="IPR014721">
    <property type="entry name" value="Ribsml_uS5_D2-typ_fold_subgr"/>
</dbReference>
<dbReference type="InterPro" id="IPR020568">
    <property type="entry name" value="Ribosomal_Su5_D2-typ_SF"/>
</dbReference>
<evidence type="ECO:0000256" key="3">
    <source>
        <dbReference type="ARBA" id="ARBA00017473"/>
    </source>
</evidence>
<reference evidence="12 13" key="1">
    <citation type="journal article" date="2019" name="Int. J. Syst. Evol. Microbiol.">
        <title>The Global Catalogue of Microorganisms (GCM) 10K type strain sequencing project: providing services to taxonomists for standard genome sequencing and annotation.</title>
        <authorList>
            <consortium name="The Broad Institute Genomics Platform"/>
            <consortium name="The Broad Institute Genome Sequencing Center for Infectious Disease"/>
            <person name="Wu L."/>
            <person name="Ma J."/>
        </authorList>
    </citation>
    <scope>NUCLEOTIDE SEQUENCE [LARGE SCALE GENOMIC DNA]</scope>
    <source>
        <strain evidence="12 13">JCM 15900</strain>
    </source>
</reference>
<comment type="similarity">
    <text evidence="1 9">Belongs to the GHMP kinase family. IspE subfamily.</text>
</comment>
<evidence type="ECO:0000256" key="2">
    <source>
        <dbReference type="ARBA" id="ARBA00012052"/>
    </source>
</evidence>
<dbReference type="NCBIfam" id="TIGR00154">
    <property type="entry name" value="ispE"/>
    <property type="match status" value="1"/>
</dbReference>
<feature type="active site" evidence="9">
    <location>
        <position position="8"/>
    </location>
</feature>
<keyword evidence="4 9" id="KW-0808">Transferase</keyword>
<dbReference type="Pfam" id="PF08544">
    <property type="entry name" value="GHMP_kinases_C"/>
    <property type="match status" value="1"/>
</dbReference>
<keyword evidence="5 9" id="KW-0547">Nucleotide-binding</keyword>
<proteinExistence type="inferred from homology"/>
<dbReference type="InterPro" id="IPR006204">
    <property type="entry name" value="GHMP_kinase_N_dom"/>
</dbReference>
<evidence type="ECO:0000256" key="9">
    <source>
        <dbReference type="HAMAP-Rule" id="MF_00061"/>
    </source>
</evidence>
<accession>A0ABN2WZ88</accession>
<evidence type="ECO:0000256" key="1">
    <source>
        <dbReference type="ARBA" id="ARBA00009684"/>
    </source>
</evidence>
<dbReference type="InterPro" id="IPR013750">
    <property type="entry name" value="GHMP_kinase_C_dom"/>
</dbReference>
<organism evidence="12 13">
    <name type="scientific">Brevibacterium salitolerans</name>
    <dbReference type="NCBI Taxonomy" id="1403566"/>
    <lineage>
        <taxon>Bacteria</taxon>
        <taxon>Bacillati</taxon>
        <taxon>Actinomycetota</taxon>
        <taxon>Actinomycetes</taxon>
        <taxon>Micrococcales</taxon>
        <taxon>Brevibacteriaceae</taxon>
        <taxon>Brevibacterium</taxon>
    </lineage>
</organism>
<dbReference type="Pfam" id="PF00288">
    <property type="entry name" value="GHMP_kinases_N"/>
    <property type="match status" value="1"/>
</dbReference>
<comment type="function">
    <text evidence="9">Catalyzes the phosphorylation of the position 2 hydroxy group of 4-diphosphocytidyl-2C-methyl-D-erythritol.</text>
</comment>
<dbReference type="HAMAP" id="MF_00061">
    <property type="entry name" value="IspE"/>
    <property type="match status" value="1"/>
</dbReference>
<sequence>MTARAYGKINLHLGVGDPGTDGYHPLVSVFAALGCAETVTLALAAEDSVTVGGRYAEAGVPTNRTNLALAAVRAFRERTGWDARVSIHIDKQVPVAGGMGGGSADAAAALRAAAALAGFEDATVLREIAATLGADVPFALRGGVALGRGRGDELTPVLAKGTQHWVLATSTGSLSTPVVYRRLDELRAEAASTAQGAAEAAEVLSGTAQLRLAEPTAVLAALASGSTELLAAAVHNDMTPAAVDLLPDVAHVMDQGRRAGALAVLLSGSGPTVGFLAQNPTHSLELAVLLEASRGVRRVARTTGPARGAHLVE</sequence>
<protein>
    <recommendedName>
        <fullName evidence="3 9">4-diphosphocytidyl-2-C-methyl-D-erythritol kinase</fullName>
        <shortName evidence="9">CMK</shortName>
        <ecNumber evidence="2 9">2.7.1.148</ecNumber>
    </recommendedName>
    <alternativeName>
        <fullName evidence="8 9">4-(cytidine-5'-diphospho)-2-C-methyl-D-erythritol kinase</fullName>
    </alternativeName>
</protein>
<name>A0ABN2WZ88_9MICO</name>
<comment type="caution">
    <text evidence="12">The sequence shown here is derived from an EMBL/GenBank/DDBJ whole genome shotgun (WGS) entry which is preliminary data.</text>
</comment>
<dbReference type="PIRSF" id="PIRSF010376">
    <property type="entry name" value="IspE"/>
    <property type="match status" value="1"/>
</dbReference>
<dbReference type="GO" id="GO:0016301">
    <property type="term" value="F:kinase activity"/>
    <property type="evidence" value="ECO:0007669"/>
    <property type="project" value="UniProtKB-KW"/>
</dbReference>
<dbReference type="Gene3D" id="3.30.230.10">
    <property type="match status" value="1"/>
</dbReference>
<dbReference type="PANTHER" id="PTHR43527:SF2">
    <property type="entry name" value="4-DIPHOSPHOCYTIDYL-2-C-METHYL-D-ERYTHRITOL KINASE, CHLOROPLASTIC"/>
    <property type="match status" value="1"/>
</dbReference>
<dbReference type="NCBIfam" id="NF002870">
    <property type="entry name" value="PRK03188.1"/>
    <property type="match status" value="1"/>
</dbReference>
<keyword evidence="13" id="KW-1185">Reference proteome</keyword>
<keyword evidence="6 9" id="KW-0418">Kinase</keyword>
<dbReference type="Proteomes" id="UP001500984">
    <property type="component" value="Unassembled WGS sequence"/>
</dbReference>
<comment type="catalytic activity">
    <reaction evidence="9">
        <text>4-CDP-2-C-methyl-D-erythritol + ATP = 4-CDP-2-C-methyl-D-erythritol 2-phosphate + ADP + H(+)</text>
        <dbReference type="Rhea" id="RHEA:18437"/>
        <dbReference type="ChEBI" id="CHEBI:15378"/>
        <dbReference type="ChEBI" id="CHEBI:30616"/>
        <dbReference type="ChEBI" id="CHEBI:57823"/>
        <dbReference type="ChEBI" id="CHEBI:57919"/>
        <dbReference type="ChEBI" id="CHEBI:456216"/>
        <dbReference type="EC" id="2.7.1.148"/>
    </reaction>
</comment>
<evidence type="ECO:0000256" key="6">
    <source>
        <dbReference type="ARBA" id="ARBA00022777"/>
    </source>
</evidence>
<evidence type="ECO:0000256" key="4">
    <source>
        <dbReference type="ARBA" id="ARBA00022679"/>
    </source>
</evidence>
<keyword evidence="9" id="KW-0414">Isoprene biosynthesis</keyword>
<feature type="active site" evidence="9">
    <location>
        <position position="135"/>
    </location>
</feature>
<feature type="domain" description="GHMP kinase C-terminal" evidence="11">
    <location>
        <begin position="219"/>
        <end position="282"/>
    </location>
</feature>
<dbReference type="EC" id="2.7.1.148" evidence="2 9"/>
<feature type="binding site" evidence="9">
    <location>
        <begin position="94"/>
        <end position="104"/>
    </location>
    <ligand>
        <name>ATP</name>
        <dbReference type="ChEBI" id="CHEBI:30616"/>
    </ligand>
</feature>
<evidence type="ECO:0000256" key="8">
    <source>
        <dbReference type="ARBA" id="ARBA00032554"/>
    </source>
</evidence>
<evidence type="ECO:0000256" key="5">
    <source>
        <dbReference type="ARBA" id="ARBA00022741"/>
    </source>
</evidence>
<dbReference type="PANTHER" id="PTHR43527">
    <property type="entry name" value="4-DIPHOSPHOCYTIDYL-2-C-METHYL-D-ERYTHRITOL KINASE, CHLOROPLASTIC"/>
    <property type="match status" value="1"/>
</dbReference>
<dbReference type="Gene3D" id="3.30.70.890">
    <property type="entry name" value="GHMP kinase, C-terminal domain"/>
    <property type="match status" value="1"/>
</dbReference>
<evidence type="ECO:0000259" key="11">
    <source>
        <dbReference type="Pfam" id="PF08544"/>
    </source>
</evidence>
<gene>
    <name evidence="9" type="primary">ispE</name>
    <name evidence="12" type="ORF">GCM10009823_24660</name>
</gene>
<evidence type="ECO:0000256" key="7">
    <source>
        <dbReference type="ARBA" id="ARBA00022840"/>
    </source>
</evidence>
<evidence type="ECO:0000259" key="10">
    <source>
        <dbReference type="Pfam" id="PF00288"/>
    </source>
</evidence>
<evidence type="ECO:0000313" key="13">
    <source>
        <dbReference type="Proteomes" id="UP001500984"/>
    </source>
</evidence>
<feature type="domain" description="GHMP kinase N-terminal" evidence="10">
    <location>
        <begin position="66"/>
        <end position="143"/>
    </location>
</feature>
<keyword evidence="7 9" id="KW-0067">ATP-binding</keyword>
<evidence type="ECO:0000313" key="12">
    <source>
        <dbReference type="EMBL" id="GAA2101725.1"/>
    </source>
</evidence>
<comment type="pathway">
    <text evidence="9">Isoprenoid biosynthesis; isopentenyl diphosphate biosynthesis via DXP pathway; isopentenyl diphosphate from 1-deoxy-D-xylulose 5-phosphate: step 3/6.</text>
</comment>
<dbReference type="EMBL" id="BAAAPZ010000011">
    <property type="protein sequence ID" value="GAA2101725.1"/>
    <property type="molecule type" value="Genomic_DNA"/>
</dbReference>
<dbReference type="PROSITE" id="PS51257">
    <property type="entry name" value="PROKAR_LIPOPROTEIN"/>
    <property type="match status" value="1"/>
</dbReference>
<dbReference type="InterPro" id="IPR004424">
    <property type="entry name" value="IspE"/>
</dbReference>
<dbReference type="InterPro" id="IPR036554">
    <property type="entry name" value="GHMP_kinase_C_sf"/>
</dbReference>
<dbReference type="SUPFAM" id="SSF54211">
    <property type="entry name" value="Ribosomal protein S5 domain 2-like"/>
    <property type="match status" value="1"/>
</dbReference>
<dbReference type="SUPFAM" id="SSF55060">
    <property type="entry name" value="GHMP Kinase, C-terminal domain"/>
    <property type="match status" value="1"/>
</dbReference>